<dbReference type="GO" id="GO:0016491">
    <property type="term" value="F:oxidoreductase activity"/>
    <property type="evidence" value="ECO:0007669"/>
    <property type="project" value="InterPro"/>
</dbReference>
<dbReference type="SUPFAM" id="SSF52833">
    <property type="entry name" value="Thioredoxin-like"/>
    <property type="match status" value="1"/>
</dbReference>
<dbReference type="PANTHER" id="PTHR42852:SF13">
    <property type="entry name" value="PROTEIN DIPZ"/>
    <property type="match status" value="1"/>
</dbReference>
<gene>
    <name evidence="3" type="ORF">C1I98_29890</name>
</gene>
<dbReference type="InterPro" id="IPR036249">
    <property type="entry name" value="Thioredoxin-like_sf"/>
</dbReference>
<feature type="region of interest" description="Disordered" evidence="1">
    <location>
        <begin position="162"/>
        <end position="186"/>
    </location>
</feature>
<dbReference type="EMBL" id="POUA01000321">
    <property type="protein sequence ID" value="PZG31745.1"/>
    <property type="molecule type" value="Genomic_DNA"/>
</dbReference>
<dbReference type="Pfam" id="PF00578">
    <property type="entry name" value="AhpC-TSA"/>
    <property type="match status" value="1"/>
</dbReference>
<dbReference type="PROSITE" id="PS51352">
    <property type="entry name" value="THIOREDOXIN_2"/>
    <property type="match status" value="1"/>
</dbReference>
<evidence type="ECO:0000313" key="4">
    <source>
        <dbReference type="Proteomes" id="UP000248544"/>
    </source>
</evidence>
<evidence type="ECO:0000313" key="3">
    <source>
        <dbReference type="EMBL" id="PZG31745.1"/>
    </source>
</evidence>
<name>A0A2W2FTA9_9ACTN</name>
<dbReference type="Gene3D" id="3.40.30.10">
    <property type="entry name" value="Glutaredoxin"/>
    <property type="match status" value="1"/>
</dbReference>
<protein>
    <submittedName>
        <fullName evidence="3">Alkyl hydroperoxide reductase</fullName>
    </submittedName>
</protein>
<dbReference type="Proteomes" id="UP000248544">
    <property type="component" value="Unassembled WGS sequence"/>
</dbReference>
<dbReference type="GO" id="GO:0016209">
    <property type="term" value="F:antioxidant activity"/>
    <property type="evidence" value="ECO:0007669"/>
    <property type="project" value="InterPro"/>
</dbReference>
<sequence>MVASPPSTPVTAAPPWTTTQWFNSDPLDLTALRGRVVVLEAFQMLCPGCVAHGLPQIARLSQTFGDELAVIGLHSVFEHHEAMTPPSLKAFLYEYRIGFPVGVDAHQGDNPTPVTFGRYRMRGTPSTVLIDREGNLRGHQFGVVDDMTLAAAVTRLLDADGRETASRPVSAASAPTSACPVDGECA</sequence>
<evidence type="ECO:0000259" key="2">
    <source>
        <dbReference type="PROSITE" id="PS51352"/>
    </source>
</evidence>
<dbReference type="InterPro" id="IPR013766">
    <property type="entry name" value="Thioredoxin_domain"/>
</dbReference>
<feature type="domain" description="Thioredoxin" evidence="2">
    <location>
        <begin position="7"/>
        <end position="158"/>
    </location>
</feature>
<dbReference type="InterPro" id="IPR000866">
    <property type="entry name" value="AhpC/TSA"/>
</dbReference>
<dbReference type="AlphaFoldDB" id="A0A2W2FTA9"/>
<dbReference type="PANTHER" id="PTHR42852">
    <property type="entry name" value="THIOL:DISULFIDE INTERCHANGE PROTEIN DSBE"/>
    <property type="match status" value="1"/>
</dbReference>
<evidence type="ECO:0000256" key="1">
    <source>
        <dbReference type="SAM" id="MobiDB-lite"/>
    </source>
</evidence>
<organism evidence="3 4">
    <name type="scientific">Spongiactinospora gelatinilytica</name>
    <dbReference type="NCBI Taxonomy" id="2666298"/>
    <lineage>
        <taxon>Bacteria</taxon>
        <taxon>Bacillati</taxon>
        <taxon>Actinomycetota</taxon>
        <taxon>Actinomycetes</taxon>
        <taxon>Streptosporangiales</taxon>
        <taxon>Streptosporangiaceae</taxon>
        <taxon>Spongiactinospora</taxon>
    </lineage>
</organism>
<reference evidence="3 4" key="1">
    <citation type="submission" date="2018-01" db="EMBL/GenBank/DDBJ databases">
        <title>Draft genome sequence of Sphaerisporangium sp. 7K107.</title>
        <authorList>
            <person name="Sahin N."/>
            <person name="Saygin H."/>
            <person name="Ay H."/>
        </authorList>
    </citation>
    <scope>NUCLEOTIDE SEQUENCE [LARGE SCALE GENOMIC DNA]</scope>
    <source>
        <strain evidence="3 4">7K107</strain>
    </source>
</reference>
<comment type="caution">
    <text evidence="3">The sequence shown here is derived from an EMBL/GenBank/DDBJ whole genome shotgun (WGS) entry which is preliminary data.</text>
</comment>
<dbReference type="InterPro" id="IPR050553">
    <property type="entry name" value="Thioredoxin_ResA/DsbE_sf"/>
</dbReference>
<accession>A0A2W2FTA9</accession>
<proteinExistence type="predicted"/>
<keyword evidence="4" id="KW-1185">Reference proteome</keyword>